<accession>A0AAU9CRG6</accession>
<dbReference type="Proteomes" id="UP001348817">
    <property type="component" value="Plasmid pFA2"/>
</dbReference>
<dbReference type="SUPFAM" id="SSF52025">
    <property type="entry name" value="PA domain"/>
    <property type="match status" value="1"/>
</dbReference>
<feature type="domain" description="Peptidase M28" evidence="2">
    <location>
        <begin position="306"/>
        <end position="502"/>
    </location>
</feature>
<dbReference type="KEGG" id="fax:FUAX_44070"/>
<dbReference type="InterPro" id="IPR007484">
    <property type="entry name" value="Peptidase_M28"/>
</dbReference>
<evidence type="ECO:0000259" key="2">
    <source>
        <dbReference type="Pfam" id="PF04389"/>
    </source>
</evidence>
<feature type="chain" id="PRO_5043471027" description="Peptidase M28 domain-containing protein" evidence="1">
    <location>
        <begin position="21"/>
        <end position="519"/>
    </location>
</feature>
<reference evidence="3 4" key="1">
    <citation type="submission" date="2021-12" db="EMBL/GenBank/DDBJ databases">
        <title>Genome sequencing of bacteria with rrn-lacking chromosome and rrn-plasmid.</title>
        <authorList>
            <person name="Anda M."/>
            <person name="Iwasaki W."/>
        </authorList>
    </citation>
    <scope>NUCLEOTIDE SEQUENCE [LARGE SCALE GENOMIC DNA]</scope>
    <source>
        <strain evidence="3 4">DSM 100852</strain>
        <plasmid evidence="3 4">pFA2</plasmid>
    </source>
</reference>
<dbReference type="RefSeq" id="WP_338395128.1">
    <property type="nucleotide sequence ID" value="NZ_AP025316.1"/>
</dbReference>
<keyword evidence="4" id="KW-1185">Reference proteome</keyword>
<evidence type="ECO:0000313" key="3">
    <source>
        <dbReference type="EMBL" id="BDD11975.1"/>
    </source>
</evidence>
<evidence type="ECO:0000256" key="1">
    <source>
        <dbReference type="SAM" id="SignalP"/>
    </source>
</evidence>
<dbReference type="PANTHER" id="PTHR12147:SF26">
    <property type="entry name" value="PEPTIDASE M28 DOMAIN-CONTAINING PROTEIN"/>
    <property type="match status" value="1"/>
</dbReference>
<gene>
    <name evidence="3" type="ORF">FUAX_44070</name>
</gene>
<dbReference type="GO" id="GO:0008235">
    <property type="term" value="F:metalloexopeptidase activity"/>
    <property type="evidence" value="ECO:0007669"/>
    <property type="project" value="InterPro"/>
</dbReference>
<dbReference type="AlphaFoldDB" id="A0AAU9CRG6"/>
<dbReference type="Gene3D" id="3.50.30.30">
    <property type="match status" value="1"/>
</dbReference>
<dbReference type="GO" id="GO:0006508">
    <property type="term" value="P:proteolysis"/>
    <property type="evidence" value="ECO:0007669"/>
    <property type="project" value="InterPro"/>
</dbReference>
<dbReference type="PANTHER" id="PTHR12147">
    <property type="entry name" value="METALLOPEPTIDASE M28 FAMILY MEMBER"/>
    <property type="match status" value="1"/>
</dbReference>
<proteinExistence type="predicted"/>
<dbReference type="InterPro" id="IPR046450">
    <property type="entry name" value="PA_dom_sf"/>
</dbReference>
<dbReference type="Gene3D" id="3.40.630.10">
    <property type="entry name" value="Zn peptidases"/>
    <property type="match status" value="1"/>
</dbReference>
<keyword evidence="1" id="KW-0732">Signal</keyword>
<geneLocation type="plasmid" evidence="3 4">
    <name>pFA2</name>
</geneLocation>
<sequence length="519" mass="57745">MLKGFLSLVLSLTVMAPMLAQSAKDRGLEAITEGSVRGALEYLASDWFEGREVGRRGSYMAAAYIESVFKTHGLEPAGDDGSYFQKVTLTEYKPGEKQILSVIGNGKQIDFAHKVDFSVTLPEVGGIYEAPVVFVGYGMPDDFEKADVSGKVVFRLKGFPGQADTASVSYKKYKPAGARELRRDKDKMAFDAGAVAIVEFDPSKDITKRWASNLPFRVNGKDYEGDKIRESFYETKVKLHGDTLRPELPVATVSAKVANELVSGSGISLKGFAKKAESAYKFKKVKLGKSIRLQTSVDSEIVVCRNVIAKIQGKDATKTVAVGAHYDHLGKHDGYIWNGADDNASGVTAILNIAKAFKASGQQPDKTILFTAWTAEEKGLNGSEHFLREADRNGLEIEYYLNFDMIGRNSSWDPEGNKCMMLYTKAFPIFEETNKRNNSGYDLNLDVSYSRVERPVNGSDQANFARRDIPIFWFHTWGHPDYHQPTDHSEKINWDKIIKIIKVSYLDVWDLTNEGVTVQ</sequence>
<evidence type="ECO:0000313" key="4">
    <source>
        <dbReference type="Proteomes" id="UP001348817"/>
    </source>
</evidence>
<keyword evidence="3" id="KW-0614">Plasmid</keyword>
<dbReference type="InterPro" id="IPR045175">
    <property type="entry name" value="M28_fam"/>
</dbReference>
<dbReference type="SUPFAM" id="SSF53187">
    <property type="entry name" value="Zn-dependent exopeptidases"/>
    <property type="match status" value="1"/>
</dbReference>
<dbReference type="Pfam" id="PF04389">
    <property type="entry name" value="Peptidase_M28"/>
    <property type="match status" value="1"/>
</dbReference>
<dbReference type="EMBL" id="AP025316">
    <property type="protein sequence ID" value="BDD11975.1"/>
    <property type="molecule type" value="Genomic_DNA"/>
</dbReference>
<feature type="signal peptide" evidence="1">
    <location>
        <begin position="1"/>
        <end position="20"/>
    </location>
</feature>
<organism evidence="3 4">
    <name type="scientific">Fulvitalea axinellae</name>
    <dbReference type="NCBI Taxonomy" id="1182444"/>
    <lineage>
        <taxon>Bacteria</taxon>
        <taxon>Pseudomonadati</taxon>
        <taxon>Bacteroidota</taxon>
        <taxon>Cytophagia</taxon>
        <taxon>Cytophagales</taxon>
        <taxon>Persicobacteraceae</taxon>
        <taxon>Fulvitalea</taxon>
    </lineage>
</organism>
<protein>
    <recommendedName>
        <fullName evidence="2">Peptidase M28 domain-containing protein</fullName>
    </recommendedName>
</protein>
<name>A0AAU9CRG6_9BACT</name>